<proteinExistence type="predicted"/>
<sequence>LFRKIYTSSLLKDIYVVSFERKYGIDSREKTTTARSTQSAGQISLLLLRNIDLMPDKVPMRVPRKPKTPSSSSRLLGKSSGYAVDICGCGRRILGSNGRIFYRVKSFSPSLHSVLPDKDERNLFQIHSFVEFYL</sequence>
<reference evidence="1 2" key="1">
    <citation type="submission" date="2015-09" db="EMBL/GenBank/DDBJ databases">
        <title>Trachymyrmex zeteki WGS genome.</title>
        <authorList>
            <person name="Nygaard S."/>
            <person name="Hu H."/>
            <person name="Boomsma J."/>
            <person name="Zhang G."/>
        </authorList>
    </citation>
    <scope>NUCLEOTIDE SEQUENCE [LARGE SCALE GENOMIC DNA]</scope>
    <source>
        <strain evidence="1">Tzet28-1</strain>
        <tissue evidence="1">Whole body</tissue>
    </source>
</reference>
<protein>
    <submittedName>
        <fullName evidence="1">Uncharacterized protein</fullName>
    </submittedName>
</protein>
<evidence type="ECO:0000313" key="1">
    <source>
        <dbReference type="EMBL" id="KYQ59840.1"/>
    </source>
</evidence>
<name>A0A151XHZ7_9HYME</name>
<feature type="non-terminal residue" evidence="1">
    <location>
        <position position="1"/>
    </location>
</feature>
<dbReference type="AlphaFoldDB" id="A0A151XHZ7"/>
<organism evidence="1 2">
    <name type="scientific">Mycetomoellerius zeteki</name>
    <dbReference type="NCBI Taxonomy" id="64791"/>
    <lineage>
        <taxon>Eukaryota</taxon>
        <taxon>Metazoa</taxon>
        <taxon>Ecdysozoa</taxon>
        <taxon>Arthropoda</taxon>
        <taxon>Hexapoda</taxon>
        <taxon>Insecta</taxon>
        <taxon>Pterygota</taxon>
        <taxon>Neoptera</taxon>
        <taxon>Endopterygota</taxon>
        <taxon>Hymenoptera</taxon>
        <taxon>Apocrita</taxon>
        <taxon>Aculeata</taxon>
        <taxon>Formicoidea</taxon>
        <taxon>Formicidae</taxon>
        <taxon>Myrmicinae</taxon>
        <taxon>Mycetomoellerius</taxon>
    </lineage>
</organism>
<dbReference type="Proteomes" id="UP000075809">
    <property type="component" value="Unassembled WGS sequence"/>
</dbReference>
<evidence type="ECO:0000313" key="2">
    <source>
        <dbReference type="Proteomes" id="UP000075809"/>
    </source>
</evidence>
<keyword evidence="2" id="KW-1185">Reference proteome</keyword>
<accession>A0A151XHZ7</accession>
<dbReference type="EMBL" id="KQ982130">
    <property type="protein sequence ID" value="KYQ59840.1"/>
    <property type="molecule type" value="Genomic_DNA"/>
</dbReference>
<gene>
    <name evidence="1" type="ORF">ALC60_01225</name>
</gene>